<proteinExistence type="predicted"/>
<dbReference type="PANTHER" id="PTHR37844:SF1">
    <property type="entry name" value="CALCINEURIN-LIKE PHOSPHOESTERASE DOMAIN-CONTAINING PROTEIN"/>
    <property type="match status" value="1"/>
</dbReference>
<dbReference type="OrthoDB" id="356681at2"/>
<dbReference type="STRING" id="313596.RB2501_04270"/>
<accession>A4CGM4</accession>
<dbReference type="Pfam" id="PF00149">
    <property type="entry name" value="Metallophos"/>
    <property type="match status" value="1"/>
</dbReference>
<gene>
    <name evidence="2" type="ordered locus">RB2501_04270</name>
</gene>
<evidence type="ECO:0000313" key="2">
    <source>
        <dbReference type="EMBL" id="EAR16082.1"/>
    </source>
</evidence>
<dbReference type="GO" id="GO:0016787">
    <property type="term" value="F:hydrolase activity"/>
    <property type="evidence" value="ECO:0007669"/>
    <property type="project" value="InterPro"/>
</dbReference>
<dbReference type="eggNOG" id="COG1409">
    <property type="taxonomic scope" value="Bacteria"/>
</dbReference>
<organism evidence="2 3">
    <name type="scientific">Robiginitalea biformata (strain ATCC BAA-864 / DSM 15991 / KCTC 12146 / HTCC2501)</name>
    <dbReference type="NCBI Taxonomy" id="313596"/>
    <lineage>
        <taxon>Bacteria</taxon>
        <taxon>Pseudomonadati</taxon>
        <taxon>Bacteroidota</taxon>
        <taxon>Flavobacteriia</taxon>
        <taxon>Flavobacteriales</taxon>
        <taxon>Flavobacteriaceae</taxon>
        <taxon>Robiginitalea</taxon>
    </lineage>
</organism>
<dbReference type="EMBL" id="CP001712">
    <property type="protein sequence ID" value="EAR16082.1"/>
    <property type="molecule type" value="Genomic_DNA"/>
</dbReference>
<reference evidence="2 3" key="1">
    <citation type="journal article" date="2009" name="J. Bacteriol.">
        <title>Complete genome sequence of Robiginitalea biformata HTCC2501.</title>
        <authorList>
            <person name="Oh H.M."/>
            <person name="Giovannoni S.J."/>
            <person name="Lee K."/>
            <person name="Ferriera S."/>
            <person name="Johnson J."/>
            <person name="Cho J.C."/>
        </authorList>
    </citation>
    <scope>NUCLEOTIDE SEQUENCE [LARGE SCALE GENOMIC DNA]</scope>
    <source>
        <strain evidence="3">ATCC BAA-864 / HTCC2501 / KCTC 12146</strain>
    </source>
</reference>
<feature type="domain" description="Calcineurin-like phosphoesterase" evidence="1">
    <location>
        <begin position="1"/>
        <end position="216"/>
    </location>
</feature>
<protein>
    <recommendedName>
        <fullName evidence="1">Calcineurin-like phosphoesterase domain-containing protein</fullName>
    </recommendedName>
</protein>
<evidence type="ECO:0000259" key="1">
    <source>
        <dbReference type="Pfam" id="PF00149"/>
    </source>
</evidence>
<dbReference type="InterPro" id="IPR029052">
    <property type="entry name" value="Metallo-depent_PP-like"/>
</dbReference>
<keyword evidence="3" id="KW-1185">Reference proteome</keyword>
<dbReference type="HOGENOM" id="CLU_060372_3_1_10"/>
<dbReference type="SUPFAM" id="SSF56300">
    <property type="entry name" value="Metallo-dependent phosphatases"/>
    <property type="match status" value="1"/>
</dbReference>
<dbReference type="Gene3D" id="3.60.21.10">
    <property type="match status" value="1"/>
</dbReference>
<dbReference type="Proteomes" id="UP000009049">
    <property type="component" value="Chromosome"/>
</dbReference>
<dbReference type="KEGG" id="rbi:RB2501_04270"/>
<name>A4CGM4_ROBBH</name>
<dbReference type="InterPro" id="IPR004843">
    <property type="entry name" value="Calcineurin-like_PHP"/>
</dbReference>
<sequence>MKIQYCSDLHLEFPQNRKWLADHPLIPSGEILIIAGDTHYLGFDFENLDLFKWVSDHYQQVYVIPGNHEYYGGFDLSLHQKPFQWELQPNVFLLNNQAIEISGIRFLFSTLWSHILPENIASVSAYVNDFHKIRMGDKILTIDYFNQLHAEAFDFITTSINDREGKTVVVTHHLPTPLCNSLEFEDSAINNAFVVDQTDFITRSNIDYWIYGHVHRNVGNGIKLEGTTMLCNQLGYVHINEHHDFSRDSFIEIA</sequence>
<dbReference type="PANTHER" id="PTHR37844">
    <property type="entry name" value="SER/THR PROTEIN PHOSPHATASE SUPERFAMILY (AFU_ORTHOLOGUE AFUA_1G14840)"/>
    <property type="match status" value="1"/>
</dbReference>
<dbReference type="AlphaFoldDB" id="A4CGM4"/>
<evidence type="ECO:0000313" key="3">
    <source>
        <dbReference type="Proteomes" id="UP000009049"/>
    </source>
</evidence>
<dbReference type="RefSeq" id="WP_012813777.1">
    <property type="nucleotide sequence ID" value="NC_013222.1"/>
</dbReference>